<sequence>MNPPPVKRPAGRPRKQRIKASGELEKRGPYQCKTCFKFGHLEKGCYATQAELEQELPPPHPKKTEKAKVKLSYTTISSLITVEASTKGAKISNIVADPKLPLSPRVTTRSMASLSPASPSVTTWRAASISLASLGVTTRRMASISPGGINHRLIIE</sequence>
<dbReference type="AlphaFoldDB" id="A0A9W7X8T3"/>
<feature type="compositionally biased region" description="Basic residues" evidence="1">
    <location>
        <begin position="9"/>
        <end position="18"/>
    </location>
</feature>
<dbReference type="Proteomes" id="UP001164776">
    <property type="component" value="Unassembled WGS sequence"/>
</dbReference>
<protein>
    <submittedName>
        <fullName evidence="2">Uncharacterized protein</fullName>
    </submittedName>
</protein>
<keyword evidence="3" id="KW-1185">Reference proteome</keyword>
<name>A0A9W7X8T3_9POAL</name>
<dbReference type="EMBL" id="MU630321">
    <property type="protein sequence ID" value="KAJ1254101.1"/>
    <property type="molecule type" value="Genomic_DNA"/>
</dbReference>
<evidence type="ECO:0000313" key="2">
    <source>
        <dbReference type="EMBL" id="KAJ1254101.1"/>
    </source>
</evidence>
<feature type="region of interest" description="Disordered" evidence="1">
    <location>
        <begin position="1"/>
        <end position="25"/>
    </location>
</feature>
<evidence type="ECO:0000256" key="1">
    <source>
        <dbReference type="SAM" id="MobiDB-lite"/>
    </source>
</evidence>
<gene>
    <name evidence="2" type="ORF">BS78_K118700</name>
</gene>
<comment type="caution">
    <text evidence="2">The sequence shown here is derived from an EMBL/GenBank/DDBJ whole genome shotgun (WGS) entry which is preliminary data.</text>
</comment>
<dbReference type="OrthoDB" id="676837at2759"/>
<organism evidence="2 3">
    <name type="scientific">Paspalum vaginatum</name>
    <name type="common">seashore paspalum</name>
    <dbReference type="NCBI Taxonomy" id="158149"/>
    <lineage>
        <taxon>Eukaryota</taxon>
        <taxon>Viridiplantae</taxon>
        <taxon>Streptophyta</taxon>
        <taxon>Embryophyta</taxon>
        <taxon>Tracheophyta</taxon>
        <taxon>Spermatophyta</taxon>
        <taxon>Magnoliopsida</taxon>
        <taxon>Liliopsida</taxon>
        <taxon>Poales</taxon>
        <taxon>Poaceae</taxon>
        <taxon>PACMAD clade</taxon>
        <taxon>Panicoideae</taxon>
        <taxon>Andropogonodae</taxon>
        <taxon>Paspaleae</taxon>
        <taxon>Paspalinae</taxon>
        <taxon>Paspalum</taxon>
    </lineage>
</organism>
<accession>A0A9W7X8T3</accession>
<evidence type="ECO:0000313" key="3">
    <source>
        <dbReference type="Proteomes" id="UP001164776"/>
    </source>
</evidence>
<proteinExistence type="predicted"/>
<reference evidence="2 3" key="1">
    <citation type="submission" date="2022-10" db="EMBL/GenBank/DDBJ databases">
        <title>WGS assembly of Paspalum vaginatum 540-79.</title>
        <authorList>
            <person name="Sun G."/>
            <person name="Wase N."/>
            <person name="Shu S."/>
            <person name="Jenkins J."/>
            <person name="Zhou B."/>
            <person name="Torres-Rodriguez J."/>
            <person name="Chen C."/>
            <person name="Sandor L."/>
            <person name="Plott C."/>
            <person name="Yoshinga Y."/>
            <person name="Daum C."/>
            <person name="Qi P."/>
            <person name="Barry K."/>
            <person name="Lipzen A."/>
            <person name="Berry L."/>
            <person name="Pedersen C."/>
            <person name="Gottilla T."/>
            <person name="Foltz A."/>
            <person name="Yu H."/>
            <person name="O'Malley R."/>
            <person name="Zhang C."/>
            <person name="Devos K."/>
            <person name="Sigmon B."/>
            <person name="Yu B."/>
            <person name="Obata T."/>
            <person name="Schmutz J."/>
            <person name="Schnable J."/>
        </authorList>
    </citation>
    <scope>NUCLEOTIDE SEQUENCE [LARGE SCALE GENOMIC DNA]</scope>
    <source>
        <strain evidence="3">cv. 540-79</strain>
    </source>
</reference>